<feature type="compositionally biased region" description="Basic and acidic residues" evidence="1">
    <location>
        <begin position="503"/>
        <end position="523"/>
    </location>
</feature>
<dbReference type="Proteomes" id="UP000287166">
    <property type="component" value="Unassembled WGS sequence"/>
</dbReference>
<name>A0A401GGQ8_9APHY</name>
<dbReference type="Pfam" id="PF08539">
    <property type="entry name" value="HbrB"/>
    <property type="match status" value="1"/>
</dbReference>
<dbReference type="InterPro" id="IPR013745">
    <property type="entry name" value="Bit61/PRR5"/>
</dbReference>
<feature type="region of interest" description="Disordered" evidence="1">
    <location>
        <begin position="1"/>
        <end position="73"/>
    </location>
</feature>
<feature type="region of interest" description="Disordered" evidence="1">
    <location>
        <begin position="102"/>
        <end position="155"/>
    </location>
</feature>
<dbReference type="EMBL" id="BFAD01000003">
    <property type="protein sequence ID" value="GBE81359.1"/>
    <property type="molecule type" value="Genomic_DNA"/>
</dbReference>
<feature type="region of interest" description="Disordered" evidence="1">
    <location>
        <begin position="503"/>
        <end position="555"/>
    </location>
</feature>
<dbReference type="AlphaFoldDB" id="A0A401GGQ8"/>
<dbReference type="GO" id="GO:0031932">
    <property type="term" value="C:TORC2 complex"/>
    <property type="evidence" value="ECO:0007669"/>
    <property type="project" value="TreeGrafter"/>
</dbReference>
<accession>A0A401GGQ8</accession>
<sequence length="555" mass="59756">MMENSFMSTARFRRSSQDSSVLMQAHAERRRSSSQSDATPRQGGLLQGGGGNSTPAGTAPSSDAVPPSADTPPKRLAFLPELLLSAASGSSALIQRSSPIPSQFLPVRSHSRAESTLGTIPREPSPSPTPMTATSGAQVKGHISPTKASSSRTYDSKLVSREMHRLGNLAHLPSLAPALSAAQSTVSLGMAPSAGSSMSSGSSGENPWASLHVHILPLFNGEPLRVPLEDLNQLVKRHVQIVVSASPSKALTTLEHDTSELLASGMVTLNAKLSGIEDEKLVARIVELWGFFWDQILPYVEGALLPLQTDPLLLSLYRMPKAHKANSPVTSQNGKGSISSLMLQSTPQIDVRTVALQSFRDRIILPLFPRLYARLTLPKEEAENPVLQQPRLQQMLLVLVSQHPQRAPTFSLTAPPPPPSAGEAAVQHLLRAVRAPLPHLQRASAGTGAPSFVADGLPRDRRGRIAQKYDYPADVDEEGGETPRIGGVGGVAFTSPRREKEFFDSLRSPDVDTWDESIHRGEEEGGIEEDAEKDSGQQHNIMNRLAGMSRRREAI</sequence>
<proteinExistence type="predicted"/>
<organism evidence="2 3">
    <name type="scientific">Sparassis crispa</name>
    <dbReference type="NCBI Taxonomy" id="139825"/>
    <lineage>
        <taxon>Eukaryota</taxon>
        <taxon>Fungi</taxon>
        <taxon>Dikarya</taxon>
        <taxon>Basidiomycota</taxon>
        <taxon>Agaricomycotina</taxon>
        <taxon>Agaricomycetes</taxon>
        <taxon>Polyporales</taxon>
        <taxon>Sparassidaceae</taxon>
        <taxon>Sparassis</taxon>
    </lineage>
</organism>
<keyword evidence="3" id="KW-1185">Reference proteome</keyword>
<reference evidence="2 3" key="1">
    <citation type="journal article" date="2018" name="Sci. Rep.">
        <title>Genome sequence of the cauliflower mushroom Sparassis crispa (Hanabiratake) and its association with beneficial usage.</title>
        <authorList>
            <person name="Kiyama R."/>
            <person name="Furutani Y."/>
            <person name="Kawaguchi K."/>
            <person name="Nakanishi T."/>
        </authorList>
    </citation>
    <scope>NUCLEOTIDE SEQUENCE [LARGE SCALE GENOMIC DNA]</scope>
</reference>
<dbReference type="PANTHER" id="PTHR32428">
    <property type="entry name" value="TARGET OF RAPAMYCIN COMPLEX 2 SUBUNIT BIT61-RELATED"/>
    <property type="match status" value="1"/>
</dbReference>
<gene>
    <name evidence="2" type="ORF">SCP_0310860</name>
</gene>
<comment type="caution">
    <text evidence="2">The sequence shown here is derived from an EMBL/GenBank/DDBJ whole genome shotgun (WGS) entry which is preliminary data.</text>
</comment>
<dbReference type="STRING" id="139825.A0A401GGQ8"/>
<evidence type="ECO:0000313" key="2">
    <source>
        <dbReference type="EMBL" id="GBE81359.1"/>
    </source>
</evidence>
<dbReference type="InParanoid" id="A0A401GGQ8"/>
<dbReference type="OrthoDB" id="2290221at2759"/>
<evidence type="ECO:0000313" key="3">
    <source>
        <dbReference type="Proteomes" id="UP000287166"/>
    </source>
</evidence>
<dbReference type="GeneID" id="38778276"/>
<evidence type="ECO:0008006" key="4">
    <source>
        <dbReference type="Google" id="ProtNLM"/>
    </source>
</evidence>
<dbReference type="GO" id="GO:0038203">
    <property type="term" value="P:TORC2 signaling"/>
    <property type="evidence" value="ECO:0007669"/>
    <property type="project" value="TreeGrafter"/>
</dbReference>
<protein>
    <recommendedName>
        <fullName evidence="4">HbrB-domain-containing protein</fullName>
    </recommendedName>
</protein>
<dbReference type="RefSeq" id="XP_027612272.1">
    <property type="nucleotide sequence ID" value="XM_027756471.1"/>
</dbReference>
<evidence type="ECO:0000256" key="1">
    <source>
        <dbReference type="SAM" id="MobiDB-lite"/>
    </source>
</evidence>
<dbReference type="PANTHER" id="PTHR32428:SF2">
    <property type="entry name" value="TARGET OF RAPAMYCIN COMPLEX 2 SUBUNIT BIT61-RELATED"/>
    <property type="match status" value="1"/>
</dbReference>